<evidence type="ECO:0000313" key="1">
    <source>
        <dbReference type="EMBL" id="MDX5932068.1"/>
    </source>
</evidence>
<dbReference type="RefSeq" id="WP_319614918.1">
    <property type="nucleotide sequence ID" value="NZ_JAWXYB010000018.1"/>
</dbReference>
<dbReference type="AlphaFoldDB" id="A0AAW9DSN2"/>
<organism evidence="1 2">
    <name type="scientific">Acidiphilium acidophilum</name>
    <name type="common">Thiobacillus acidophilus</name>
    <dbReference type="NCBI Taxonomy" id="76588"/>
    <lineage>
        <taxon>Bacteria</taxon>
        <taxon>Pseudomonadati</taxon>
        <taxon>Pseudomonadota</taxon>
        <taxon>Alphaproteobacteria</taxon>
        <taxon>Acetobacterales</taxon>
        <taxon>Acidocellaceae</taxon>
        <taxon>Acidiphilium</taxon>
    </lineage>
</organism>
<keyword evidence="2" id="KW-1185">Reference proteome</keyword>
<name>A0AAW9DSN2_ACIAO</name>
<proteinExistence type="predicted"/>
<sequence>MITIDVVIRTVEGLDRHDLERWIDNRWVRPDPTSDGFIFRAIDLERVRLIHELSRELQVNDDALPVVLCLLDQVYALRRQLHDVASAIRHTAPPEVGVALITYLERAGAGTKR</sequence>
<evidence type="ECO:0000313" key="2">
    <source>
        <dbReference type="Proteomes" id="UP001279553"/>
    </source>
</evidence>
<gene>
    <name evidence="1" type="ORF">SIL87_14995</name>
</gene>
<dbReference type="Proteomes" id="UP001279553">
    <property type="component" value="Unassembled WGS sequence"/>
</dbReference>
<protein>
    <submittedName>
        <fullName evidence="1">Chaperone modulator CbpM</fullName>
    </submittedName>
</protein>
<reference evidence="1 2" key="1">
    <citation type="submission" date="2023-11" db="EMBL/GenBank/DDBJ databases">
        <title>MicrobeMod: A computational toolkit for identifying prokaryotic methylation and restriction-modification with nanopore sequencing.</title>
        <authorList>
            <person name="Crits-Christoph A."/>
            <person name="Kang S.C."/>
            <person name="Lee H."/>
            <person name="Ostrov N."/>
        </authorList>
    </citation>
    <scope>NUCLEOTIDE SEQUENCE [LARGE SCALE GENOMIC DNA]</scope>
    <source>
        <strain evidence="1 2">DSMZ 700</strain>
    </source>
</reference>
<comment type="caution">
    <text evidence="1">The sequence shown here is derived from an EMBL/GenBank/DDBJ whole genome shotgun (WGS) entry which is preliminary data.</text>
</comment>
<accession>A0AAW9DSN2</accession>
<dbReference type="EMBL" id="JAWXYB010000018">
    <property type="protein sequence ID" value="MDX5932068.1"/>
    <property type="molecule type" value="Genomic_DNA"/>
</dbReference>
<dbReference type="Gene3D" id="1.10.1660.10">
    <property type="match status" value="1"/>
</dbReference>